<keyword evidence="3" id="KW-1185">Reference proteome</keyword>
<feature type="region of interest" description="Disordered" evidence="1">
    <location>
        <begin position="1"/>
        <end position="27"/>
    </location>
</feature>
<proteinExistence type="predicted"/>
<reference evidence="2 3" key="1">
    <citation type="submission" date="2016-07" db="EMBL/GenBank/DDBJ databases">
        <title>Pervasive Adenine N6-methylation of Active Genes in Fungi.</title>
        <authorList>
            <consortium name="DOE Joint Genome Institute"/>
            <person name="Mondo S.J."/>
            <person name="Dannebaum R.O."/>
            <person name="Kuo R.C."/>
            <person name="Labutti K."/>
            <person name="Haridas S."/>
            <person name="Kuo A."/>
            <person name="Salamov A."/>
            <person name="Ahrendt S.R."/>
            <person name="Lipzen A."/>
            <person name="Sullivan W."/>
            <person name="Andreopoulos W.B."/>
            <person name="Clum A."/>
            <person name="Lindquist E."/>
            <person name="Daum C."/>
            <person name="Ramamoorthy G.K."/>
            <person name="Gryganskyi A."/>
            <person name="Culley D."/>
            <person name="Magnuson J.K."/>
            <person name="James T.Y."/>
            <person name="O'Malley M.A."/>
            <person name="Stajich J.E."/>
            <person name="Spatafora J.W."/>
            <person name="Visel A."/>
            <person name="Grigoriev I.V."/>
        </authorList>
    </citation>
    <scope>NUCLEOTIDE SEQUENCE [LARGE SCALE GENOMIC DNA]</scope>
    <source>
        <strain evidence="2 3">CBS 115471</strain>
    </source>
</reference>
<feature type="region of interest" description="Disordered" evidence="1">
    <location>
        <begin position="376"/>
        <end position="397"/>
    </location>
</feature>
<sequence>MNAQRPSPPSLKRSVSGESQSSYTSAATTVSRSSSKLLFGEIPLTPATTVDGRSTRSNSSICNLVLSTSSAFLRFWLNDNCRENLLAHVEQEDLPNFRLVCHDFSTRASPYLFEYLTVTFKPSTFTKPARVQALSRIGRHVKTFTFHMPHGPETFLPPIIDPETGSEKAFLYEPQVQTPTVVRGEDKQPKYGTWELTDLLIKQYPPLFHAATNVPAFISAFSELINLTHLKISCPGFGCGNNASRYRRSAIDYALISLRIAIERAPLYSLSTLSLLPIHPGGLLYLHPMLGFGSTATSAKRWGQIRRLAICMESIPLSDTMSPRARTQSLEHLRILHAYLRTLSKGLTRLFFRWKGSRGPSPLSLDREPCMLPLSTSSNPNSNQNPEEMLHPSMRGQVRGPRPLRFSSLRYMELENALMDSVQIADFIHKHRRTLQEFVFEDVKLRSGDWDHALEPLTQIAGNDGWKRKVEEVMDVPIVLNLGGVEEPRVMGRLGEDDVCEEGMGGRGTRTLSRWLAKGKMGGQNAGMQGSSGQQKRSAKESFWAYLGILEHSHEIRGSKGPST</sequence>
<dbReference type="AlphaFoldDB" id="A0A1Y1YEG1"/>
<evidence type="ECO:0000256" key="1">
    <source>
        <dbReference type="SAM" id="MobiDB-lite"/>
    </source>
</evidence>
<comment type="caution">
    <text evidence="2">The sequence shown here is derived from an EMBL/GenBank/DDBJ whole genome shotgun (WGS) entry which is preliminary data.</text>
</comment>
<evidence type="ECO:0000313" key="2">
    <source>
        <dbReference type="EMBL" id="ORX96358.1"/>
    </source>
</evidence>
<name>A0A1Y1YEG1_9PLEO</name>
<gene>
    <name evidence="2" type="ORF">BCR34DRAFT_677367</name>
</gene>
<dbReference type="Proteomes" id="UP000193144">
    <property type="component" value="Unassembled WGS sequence"/>
</dbReference>
<dbReference type="EMBL" id="MCFA01000259">
    <property type="protein sequence ID" value="ORX96358.1"/>
    <property type="molecule type" value="Genomic_DNA"/>
</dbReference>
<dbReference type="STRING" id="1231657.A0A1Y1YEG1"/>
<protein>
    <submittedName>
        <fullName evidence="2">Uncharacterized protein</fullName>
    </submittedName>
</protein>
<evidence type="ECO:0000313" key="3">
    <source>
        <dbReference type="Proteomes" id="UP000193144"/>
    </source>
</evidence>
<feature type="compositionally biased region" description="Low complexity" evidence="1">
    <location>
        <begin position="376"/>
        <end position="386"/>
    </location>
</feature>
<accession>A0A1Y1YEG1</accession>
<dbReference type="OrthoDB" id="5327538at2759"/>
<organism evidence="2 3">
    <name type="scientific">Clohesyomyces aquaticus</name>
    <dbReference type="NCBI Taxonomy" id="1231657"/>
    <lineage>
        <taxon>Eukaryota</taxon>
        <taxon>Fungi</taxon>
        <taxon>Dikarya</taxon>
        <taxon>Ascomycota</taxon>
        <taxon>Pezizomycotina</taxon>
        <taxon>Dothideomycetes</taxon>
        <taxon>Pleosporomycetidae</taxon>
        <taxon>Pleosporales</taxon>
        <taxon>Lindgomycetaceae</taxon>
        <taxon>Clohesyomyces</taxon>
    </lineage>
</organism>